<feature type="binding site" evidence="11">
    <location>
        <position position="168"/>
    </location>
    <ligand>
        <name>Zn(2+)</name>
        <dbReference type="ChEBI" id="CHEBI:29105"/>
    </ligand>
</feature>
<dbReference type="PRINTS" id="PR00386">
    <property type="entry name" value="P53SUPPRESSR"/>
</dbReference>
<feature type="domain" description="p53 DNA-binding" evidence="14">
    <location>
        <begin position="93"/>
        <end position="293"/>
    </location>
</feature>
<dbReference type="Gene3D" id="2.60.40.720">
    <property type="match status" value="1"/>
</dbReference>
<dbReference type="PANTHER" id="PTHR11447">
    <property type="entry name" value="CELLULAR TUMOR ANTIGEN P53"/>
    <property type="match status" value="1"/>
</dbReference>
<dbReference type="CDD" id="cd08367">
    <property type="entry name" value="P53"/>
    <property type="match status" value="1"/>
</dbReference>
<dbReference type="GO" id="GO:0000978">
    <property type="term" value="F:RNA polymerase II cis-regulatory region sequence-specific DNA binding"/>
    <property type="evidence" value="ECO:0007669"/>
    <property type="project" value="TreeGrafter"/>
</dbReference>
<keyword evidence="4 11" id="KW-0479">Metal-binding</keyword>
<comment type="cofactor">
    <cofactor evidence="11">
        <name>Zn(2+)</name>
        <dbReference type="ChEBI" id="CHEBI:29105"/>
    </cofactor>
    <text evidence="11">Binds 1 zinc ion per subunit.</text>
</comment>
<evidence type="ECO:0000256" key="7">
    <source>
        <dbReference type="ARBA" id="ARBA00023125"/>
    </source>
</evidence>
<evidence type="ECO:0000256" key="13">
    <source>
        <dbReference type="SAM" id="MobiDB-lite"/>
    </source>
</evidence>
<dbReference type="PANTHER" id="PTHR11447:SF16">
    <property type="entry name" value="P53 PROTEIN LONG FORM VARIANT 1"/>
    <property type="match status" value="1"/>
</dbReference>
<evidence type="ECO:0000256" key="6">
    <source>
        <dbReference type="ARBA" id="ARBA00023015"/>
    </source>
</evidence>
<evidence type="ECO:0000259" key="14">
    <source>
        <dbReference type="Pfam" id="PF00870"/>
    </source>
</evidence>
<feature type="binding site" evidence="11">
    <location>
        <position position="247"/>
    </location>
    <ligand>
        <name>Zn(2+)</name>
        <dbReference type="ChEBI" id="CHEBI:29105"/>
    </ligand>
</feature>
<evidence type="ECO:0000256" key="11">
    <source>
        <dbReference type="PIRSR" id="PIRSR602117-1"/>
    </source>
</evidence>
<gene>
    <name evidence="15" type="ORF">g.6818</name>
</gene>
<keyword evidence="7" id="KW-0238">DNA-binding</keyword>
<keyword evidence="6" id="KW-0805">Transcription regulation</keyword>
<dbReference type="GO" id="GO:0000981">
    <property type="term" value="F:DNA-binding transcription factor activity, RNA polymerase II-specific"/>
    <property type="evidence" value="ECO:0007669"/>
    <property type="project" value="TreeGrafter"/>
</dbReference>
<evidence type="ECO:0000256" key="12">
    <source>
        <dbReference type="SAM" id="Coils"/>
    </source>
</evidence>
<dbReference type="InterPro" id="IPR012346">
    <property type="entry name" value="p53/RUNT-type_TF_DNA-bd_sf"/>
</dbReference>
<comment type="similarity">
    <text evidence="2">Belongs to the p53 family.</text>
</comment>
<feature type="compositionally biased region" description="Basic and acidic residues" evidence="13">
    <location>
        <begin position="303"/>
        <end position="323"/>
    </location>
</feature>
<evidence type="ECO:0000256" key="9">
    <source>
        <dbReference type="ARBA" id="ARBA00023163"/>
    </source>
</evidence>
<name>A0A1B6JTJ9_9HEMI</name>
<keyword evidence="8" id="KW-0010">Activator</keyword>
<evidence type="ECO:0000313" key="15">
    <source>
        <dbReference type="EMBL" id="JAT02518.1"/>
    </source>
</evidence>
<dbReference type="AlphaFoldDB" id="A0A1B6JTJ9"/>
<keyword evidence="3" id="KW-0053">Apoptosis</keyword>
<dbReference type="GO" id="GO:0046872">
    <property type="term" value="F:metal ion binding"/>
    <property type="evidence" value="ECO:0007669"/>
    <property type="project" value="UniProtKB-KW"/>
</dbReference>
<dbReference type="Pfam" id="PF00870">
    <property type="entry name" value="P53"/>
    <property type="match status" value="1"/>
</dbReference>
<keyword evidence="9" id="KW-0804">Transcription</keyword>
<protein>
    <recommendedName>
        <fullName evidence="14">p53 DNA-binding domain-containing protein</fullName>
    </recommendedName>
</protein>
<dbReference type="EMBL" id="GECU01005189">
    <property type="protein sequence ID" value="JAT02518.1"/>
    <property type="molecule type" value="Transcribed_RNA"/>
</dbReference>
<keyword evidence="10" id="KW-0539">Nucleus</keyword>
<feature type="binding site" evidence="11">
    <location>
        <position position="171"/>
    </location>
    <ligand>
        <name>Zn(2+)</name>
        <dbReference type="ChEBI" id="CHEBI:29105"/>
    </ligand>
</feature>
<evidence type="ECO:0000256" key="1">
    <source>
        <dbReference type="ARBA" id="ARBA00004123"/>
    </source>
</evidence>
<feature type="binding site" evidence="11">
    <location>
        <position position="243"/>
    </location>
    <ligand>
        <name>Zn(2+)</name>
        <dbReference type="ChEBI" id="CHEBI:29105"/>
    </ligand>
</feature>
<evidence type="ECO:0000256" key="10">
    <source>
        <dbReference type="ARBA" id="ARBA00023242"/>
    </source>
</evidence>
<reference evidence="15" key="1">
    <citation type="submission" date="2015-11" db="EMBL/GenBank/DDBJ databases">
        <title>De novo transcriptome assembly of four potential Pierce s Disease insect vectors from Arizona vineyards.</title>
        <authorList>
            <person name="Tassone E.E."/>
        </authorList>
    </citation>
    <scope>NUCLEOTIDE SEQUENCE</scope>
</reference>
<evidence type="ECO:0000256" key="4">
    <source>
        <dbReference type="ARBA" id="ARBA00022723"/>
    </source>
</evidence>
<feature type="coiled-coil region" evidence="12">
    <location>
        <begin position="363"/>
        <end position="432"/>
    </location>
</feature>
<organism evidence="15">
    <name type="scientific">Homalodisca liturata</name>
    <dbReference type="NCBI Taxonomy" id="320908"/>
    <lineage>
        <taxon>Eukaryota</taxon>
        <taxon>Metazoa</taxon>
        <taxon>Ecdysozoa</taxon>
        <taxon>Arthropoda</taxon>
        <taxon>Hexapoda</taxon>
        <taxon>Insecta</taxon>
        <taxon>Pterygota</taxon>
        <taxon>Neoptera</taxon>
        <taxon>Paraneoptera</taxon>
        <taxon>Hemiptera</taxon>
        <taxon>Auchenorrhyncha</taxon>
        <taxon>Membracoidea</taxon>
        <taxon>Cicadellidae</taxon>
        <taxon>Cicadellinae</taxon>
        <taxon>Proconiini</taxon>
        <taxon>Homalodisca</taxon>
    </lineage>
</organism>
<sequence>MDATQENLLTSSDYEHIIDDLRCDSQFQQYHLPLQGVQNHISVKENPVTIDSPLAVPNPPTLKDYGTIQEPLQNCTTLEVSPPLFSPTSTIPCRDDYPGPLEFEIFLDSATAHRRSWVFSHKLNKVFIDMEKSLLVKFRIKNYMSGLLVRALPVYSMADYVSVPVQRCTLHELNFDTQRLAHTDKPPYCFCVNFDWVRHVVQSSHSQAIYHYDSESDRHSVLVPLEQPPVGADFSTVEYHFTCKTSCPLGMNRKPIDVIFTLETEQCEVIGRQIMAVKICSCPKRDKEKEEADVKNNGPRAISSEKRKMSSQEKQEATKKIKSENGLPQGVGPEQAMNNAEDGNINQNANLKTKELSGDSALSTKLLELISAQNSQLAELRQEIYQQRAERHEQQAEIQQQRVEMQQLRLEIHQQRAEIQQQRFEMQQHRSEVSEKLDVIYNVLRQGCK</sequence>
<keyword evidence="12" id="KW-0175">Coiled coil</keyword>
<feature type="region of interest" description="Disordered" evidence="13">
    <location>
        <begin position="288"/>
        <end position="345"/>
    </location>
</feature>
<evidence type="ECO:0000256" key="5">
    <source>
        <dbReference type="ARBA" id="ARBA00022833"/>
    </source>
</evidence>
<evidence type="ECO:0000256" key="3">
    <source>
        <dbReference type="ARBA" id="ARBA00022703"/>
    </source>
</evidence>
<accession>A0A1B6JTJ9</accession>
<dbReference type="GO" id="GO:0006915">
    <property type="term" value="P:apoptotic process"/>
    <property type="evidence" value="ECO:0007669"/>
    <property type="project" value="UniProtKB-KW"/>
</dbReference>
<dbReference type="InterPro" id="IPR002117">
    <property type="entry name" value="p53_tumour_suppressor"/>
</dbReference>
<dbReference type="SUPFAM" id="SSF49417">
    <property type="entry name" value="p53-like transcription factors"/>
    <property type="match status" value="1"/>
</dbReference>
<dbReference type="GO" id="GO:0005634">
    <property type="term" value="C:nucleus"/>
    <property type="evidence" value="ECO:0007669"/>
    <property type="project" value="UniProtKB-SubCell"/>
</dbReference>
<comment type="subcellular location">
    <subcellularLocation>
        <location evidence="1">Nucleus</location>
    </subcellularLocation>
</comment>
<evidence type="ECO:0000256" key="8">
    <source>
        <dbReference type="ARBA" id="ARBA00023159"/>
    </source>
</evidence>
<dbReference type="InterPro" id="IPR011615">
    <property type="entry name" value="p53_DNA-bd"/>
</dbReference>
<dbReference type="InterPro" id="IPR008967">
    <property type="entry name" value="p53-like_TF_DNA-bd_sf"/>
</dbReference>
<proteinExistence type="inferred from homology"/>
<keyword evidence="5 11" id="KW-0862">Zinc</keyword>
<evidence type="ECO:0000256" key="2">
    <source>
        <dbReference type="ARBA" id="ARBA00006167"/>
    </source>
</evidence>